<dbReference type="RefSeq" id="WP_090404686.1">
    <property type="nucleotide sequence ID" value="NZ_FNDQ01000001.1"/>
</dbReference>
<feature type="domain" description="Glycosyltransferase subfamily 4-like N-terminal" evidence="2">
    <location>
        <begin position="41"/>
        <end position="199"/>
    </location>
</feature>
<dbReference type="Gene3D" id="3.40.50.2000">
    <property type="entry name" value="Glycogen Phosphorylase B"/>
    <property type="match status" value="2"/>
</dbReference>
<protein>
    <submittedName>
        <fullName evidence="3">Glycosyltransferase involved in cell wall bisynthesis</fullName>
    </submittedName>
</protein>
<dbReference type="Proteomes" id="UP000243588">
    <property type="component" value="Unassembled WGS sequence"/>
</dbReference>
<dbReference type="PANTHER" id="PTHR12526">
    <property type="entry name" value="GLYCOSYLTRANSFERASE"/>
    <property type="match status" value="1"/>
</dbReference>
<accession>A0A1G8B503</accession>
<dbReference type="InterPro" id="IPR001296">
    <property type="entry name" value="Glyco_trans_1"/>
</dbReference>
<dbReference type="PANTHER" id="PTHR12526:SF630">
    <property type="entry name" value="GLYCOSYLTRANSFERASE"/>
    <property type="match status" value="1"/>
</dbReference>
<keyword evidence="4" id="KW-1185">Reference proteome</keyword>
<evidence type="ECO:0000313" key="3">
    <source>
        <dbReference type="EMBL" id="SDH28221.1"/>
    </source>
</evidence>
<sequence length="389" mass="45398">MKKIIQLLRVRMNLAIITSRYPKGNQPYNHMFVHVRALYFVSKGINVTVFVPSNKTFNYEYQGVNVVEDVSKNIIPYLDKFDVLYLHLLNQYPTKSGGFSIYNEIRKKKYPTALYFHGSDGLIYPKYFYDFKFTFKGVFKYLYTNTWKRYFVWRFLKSMQSSQRDIVMAPSVWLSEQLEKIYKLKADRIKVVPNGIDTSMFNTNEAYMNRFKILCIRPLNDSYPVDDCIRLMTYLPDIFTLDIYGQGYLKDKLNKLIIDLRLSSRVRIINEFIPREKMNSVFRNYGIYNALSKLDTQGVSMCEALAAKLLVISTNKTCIPEFISDNHTGLLDNDLERLAKRICEVCEDELYFNEIISNARLSMESIAVEKVGSRELNLLKLVGGIGNDN</sequence>
<proteinExistence type="predicted"/>
<reference evidence="4" key="1">
    <citation type="submission" date="2016-10" db="EMBL/GenBank/DDBJ databases">
        <authorList>
            <person name="Varghese N."/>
            <person name="Submissions S."/>
        </authorList>
    </citation>
    <scope>NUCLEOTIDE SEQUENCE [LARGE SCALE GENOMIC DNA]</scope>
    <source>
        <strain evidence="4">DSM 23313</strain>
    </source>
</reference>
<name>A0A1G8B503_9FLAO</name>
<dbReference type="AlphaFoldDB" id="A0A1G8B503"/>
<evidence type="ECO:0000259" key="1">
    <source>
        <dbReference type="Pfam" id="PF00534"/>
    </source>
</evidence>
<organism evidence="3 4">
    <name type="scientific">Myroides phaeus</name>
    <dbReference type="NCBI Taxonomy" id="702745"/>
    <lineage>
        <taxon>Bacteria</taxon>
        <taxon>Pseudomonadati</taxon>
        <taxon>Bacteroidota</taxon>
        <taxon>Flavobacteriia</taxon>
        <taxon>Flavobacteriales</taxon>
        <taxon>Flavobacteriaceae</taxon>
        <taxon>Myroides</taxon>
    </lineage>
</organism>
<dbReference type="InterPro" id="IPR028098">
    <property type="entry name" value="Glyco_trans_4-like_N"/>
</dbReference>
<feature type="domain" description="Glycosyl transferase family 1" evidence="1">
    <location>
        <begin position="202"/>
        <end position="360"/>
    </location>
</feature>
<dbReference type="GO" id="GO:0016757">
    <property type="term" value="F:glycosyltransferase activity"/>
    <property type="evidence" value="ECO:0007669"/>
    <property type="project" value="InterPro"/>
</dbReference>
<dbReference type="EMBL" id="FNDQ01000001">
    <property type="protein sequence ID" value="SDH28221.1"/>
    <property type="molecule type" value="Genomic_DNA"/>
</dbReference>
<dbReference type="Pfam" id="PF13439">
    <property type="entry name" value="Glyco_transf_4"/>
    <property type="match status" value="1"/>
</dbReference>
<dbReference type="CDD" id="cd03801">
    <property type="entry name" value="GT4_PimA-like"/>
    <property type="match status" value="1"/>
</dbReference>
<evidence type="ECO:0000259" key="2">
    <source>
        <dbReference type="Pfam" id="PF13439"/>
    </source>
</evidence>
<dbReference type="Pfam" id="PF00534">
    <property type="entry name" value="Glycos_transf_1"/>
    <property type="match status" value="1"/>
</dbReference>
<dbReference type="SUPFAM" id="SSF53756">
    <property type="entry name" value="UDP-Glycosyltransferase/glycogen phosphorylase"/>
    <property type="match status" value="1"/>
</dbReference>
<dbReference type="STRING" id="702745.SAMN05421818_101151"/>
<keyword evidence="3" id="KW-0808">Transferase</keyword>
<gene>
    <name evidence="3" type="ORF">SAMN05421818_101151</name>
</gene>
<evidence type="ECO:0000313" key="4">
    <source>
        <dbReference type="Proteomes" id="UP000243588"/>
    </source>
</evidence>